<dbReference type="Pfam" id="PF03009">
    <property type="entry name" value="GDPD"/>
    <property type="match status" value="1"/>
</dbReference>
<accession>A0ABT2ZRI3</accession>
<reference evidence="2 3" key="1">
    <citation type="submission" date="2022-10" db="EMBL/GenBank/DDBJ databases">
        <title>Defluviimonas sp. nov., isolated from ocean surface sediments.</title>
        <authorList>
            <person name="He W."/>
            <person name="Wang L."/>
            <person name="Zhang D.-F."/>
        </authorList>
    </citation>
    <scope>NUCLEOTIDE SEQUENCE [LARGE SCALE GENOMIC DNA]</scope>
    <source>
        <strain evidence="2 3">WL0050</strain>
    </source>
</reference>
<dbReference type="EMBL" id="JAOWKZ010000004">
    <property type="protein sequence ID" value="MCV2873652.1"/>
    <property type="molecule type" value="Genomic_DNA"/>
</dbReference>
<dbReference type="InterPro" id="IPR017946">
    <property type="entry name" value="PLC-like_Pdiesterase_TIM-brl"/>
</dbReference>
<name>A0ABT2ZRI3_9RHOB</name>
<dbReference type="PANTHER" id="PTHR46211:SF1">
    <property type="entry name" value="GLYCEROPHOSPHODIESTER PHOSPHODIESTERASE, CYTOPLASMIC"/>
    <property type="match status" value="1"/>
</dbReference>
<evidence type="ECO:0000313" key="3">
    <source>
        <dbReference type="Proteomes" id="UP001652564"/>
    </source>
</evidence>
<keyword evidence="3" id="KW-1185">Reference proteome</keyword>
<dbReference type="PANTHER" id="PTHR46211">
    <property type="entry name" value="GLYCEROPHOSPHORYL DIESTER PHOSPHODIESTERASE"/>
    <property type="match status" value="1"/>
</dbReference>
<dbReference type="RefSeq" id="WP_263741414.1">
    <property type="nucleotide sequence ID" value="NZ_JAOWKZ010000004.1"/>
</dbReference>
<evidence type="ECO:0000313" key="2">
    <source>
        <dbReference type="EMBL" id="MCV2873652.1"/>
    </source>
</evidence>
<proteinExistence type="predicted"/>
<dbReference type="InterPro" id="IPR030395">
    <property type="entry name" value="GP_PDE_dom"/>
</dbReference>
<comment type="caution">
    <text evidence="2">The sequence shown here is derived from an EMBL/GenBank/DDBJ whole genome shotgun (WGS) entry which is preliminary data.</text>
</comment>
<sequence length="256" mass="27172">MPVPLPDAFLKAPIAHRGFHNKALGRPENSLAAFRAAIAAGYGIECDIQPSADGVPMVFHDYDLKRLTGIPGRVRGRTAAELKALPLTGGDEGIPTLADMLDLVAGRVPLLIEIKDQDGAMGPDVGPLERAVADILRAYDGPVALMSFNPHSVAALAEAAPQLPRGLVTSAYTAEDWPLLPPAARDRLRDIPDYDRVGASFISHEAADLARPRVAELKASGAEVLCWTIRSAEAEAKARRIAGNITFEGYNAALTA</sequence>
<feature type="domain" description="GP-PDE" evidence="1">
    <location>
        <begin position="11"/>
        <end position="256"/>
    </location>
</feature>
<dbReference type="Gene3D" id="3.20.20.190">
    <property type="entry name" value="Phosphatidylinositol (PI) phosphodiesterase"/>
    <property type="match status" value="1"/>
</dbReference>
<dbReference type="SUPFAM" id="SSF51695">
    <property type="entry name" value="PLC-like phosphodiesterases"/>
    <property type="match status" value="1"/>
</dbReference>
<dbReference type="PROSITE" id="PS51704">
    <property type="entry name" value="GP_PDE"/>
    <property type="match status" value="1"/>
</dbReference>
<dbReference type="Proteomes" id="UP001652564">
    <property type="component" value="Unassembled WGS sequence"/>
</dbReference>
<protein>
    <submittedName>
        <fullName evidence="2">Glycerophosphodiester phosphodiesterase family protein</fullName>
    </submittedName>
</protein>
<organism evidence="2 3">
    <name type="scientific">Albidovulum litorale</name>
    <dbReference type="NCBI Taxonomy" id="2984134"/>
    <lineage>
        <taxon>Bacteria</taxon>
        <taxon>Pseudomonadati</taxon>
        <taxon>Pseudomonadota</taxon>
        <taxon>Alphaproteobacteria</taxon>
        <taxon>Rhodobacterales</taxon>
        <taxon>Paracoccaceae</taxon>
        <taxon>Albidovulum</taxon>
    </lineage>
</organism>
<gene>
    <name evidence="2" type="ORF">OEZ71_15240</name>
</gene>
<evidence type="ECO:0000259" key="1">
    <source>
        <dbReference type="PROSITE" id="PS51704"/>
    </source>
</evidence>